<dbReference type="GO" id="GO:0035082">
    <property type="term" value="P:axoneme assembly"/>
    <property type="evidence" value="ECO:0007669"/>
    <property type="project" value="InterPro"/>
</dbReference>
<dbReference type="PANTHER" id="PTHR22069">
    <property type="entry name" value="MITOCHONDRIAL RIBOSOMAL PROTEIN S18"/>
    <property type="match status" value="1"/>
</dbReference>
<dbReference type="VEuPathDB" id="ToxoDB:TGP89_255200"/>
<dbReference type="PANTHER" id="PTHR22069:SF0">
    <property type="entry name" value="RADIAL SPOKE HEAD PROTEIN 9 HOMOLOG"/>
    <property type="match status" value="1"/>
</dbReference>
<evidence type="ECO:0000313" key="12">
    <source>
        <dbReference type="Proteomes" id="UP000028828"/>
    </source>
</evidence>
<evidence type="ECO:0000313" key="11">
    <source>
        <dbReference type="EMBL" id="KFG50599.1"/>
    </source>
</evidence>
<accession>A0A086L1T1</accession>
<comment type="subcellular location">
    <subcellularLocation>
        <location evidence="8">Cell projection</location>
        <location evidence="8">Kinocilium</location>
    </subcellularLocation>
    <subcellularLocation>
        <location evidence="1">Cytoplasm</location>
        <location evidence="1">Cytoskeleton</location>
        <location evidence="1">Flagellum axoneme</location>
    </subcellularLocation>
</comment>
<evidence type="ECO:0000256" key="4">
    <source>
        <dbReference type="ARBA" id="ARBA00022846"/>
    </source>
</evidence>
<evidence type="ECO:0000256" key="9">
    <source>
        <dbReference type="ARBA" id="ARBA00038319"/>
    </source>
</evidence>
<keyword evidence="5" id="KW-0969">Cilium</keyword>
<evidence type="ECO:0000256" key="6">
    <source>
        <dbReference type="ARBA" id="ARBA00023212"/>
    </source>
</evidence>
<comment type="caution">
    <text evidence="11">The sequence shown here is derived from an EMBL/GenBank/DDBJ whole genome shotgun (WGS) entry which is preliminary data.</text>
</comment>
<dbReference type="EMBL" id="AEYI02000287">
    <property type="protein sequence ID" value="KFG50599.1"/>
    <property type="molecule type" value="Genomic_DNA"/>
</dbReference>
<keyword evidence="4" id="KW-0282">Flagellum</keyword>
<keyword evidence="7" id="KW-0966">Cell projection</keyword>
<name>A0A086L1T1_TOXGO</name>
<evidence type="ECO:0000256" key="7">
    <source>
        <dbReference type="ARBA" id="ARBA00023273"/>
    </source>
</evidence>
<gene>
    <name evidence="11" type="ORF">TGP89_255200</name>
</gene>
<reference evidence="11 12" key="1">
    <citation type="submission" date="2014-03" db="EMBL/GenBank/DDBJ databases">
        <authorList>
            <person name="Sibley D."/>
            <person name="Venepally P."/>
            <person name="Karamycheva S."/>
            <person name="Hadjithomas M."/>
            <person name="Khan A."/>
            <person name="Brunk B."/>
            <person name="Roos D."/>
            <person name="Caler E."/>
            <person name="Lorenzi H."/>
        </authorList>
    </citation>
    <scope>NUCLEOTIDE SEQUENCE [LARGE SCALE GENOMIC DNA]</scope>
    <source>
        <strain evidence="12">p89</strain>
    </source>
</reference>
<keyword evidence="3" id="KW-0970">Cilium biogenesis/degradation</keyword>
<evidence type="ECO:0000256" key="1">
    <source>
        <dbReference type="ARBA" id="ARBA00004611"/>
    </source>
</evidence>
<proteinExistence type="inferred from homology"/>
<evidence type="ECO:0000256" key="5">
    <source>
        <dbReference type="ARBA" id="ARBA00023069"/>
    </source>
</evidence>
<sequence>MEFRTLEFGLNAVASQGVTLNMYEKVSLDVALVKLKKKASVERELFFWGKLCCQETDYYISYVVEDEQPSYPTKKFYYSTGEFDFRDLPILTDEQKKQLDAVGNIVLIGVPNRVIELGNEEGSSHHRVALNEIHALSHRVSRIDDSTAVVPRGAFRLKFGNKIAPAPEFKGLSFGEAQKISSWVHFRPAENLENLKALASTDYQFHADFLETLESDVPKGSWSVRYDPSSSTVTVRSLLWPGYIAYCVLNTNFFGGVYIGNGEQNLDLPFLLP</sequence>
<keyword evidence="6" id="KW-0206">Cytoskeleton</keyword>
<organism evidence="11 12">
    <name type="scientific">Toxoplasma gondii p89</name>
    <dbReference type="NCBI Taxonomy" id="943119"/>
    <lineage>
        <taxon>Eukaryota</taxon>
        <taxon>Sar</taxon>
        <taxon>Alveolata</taxon>
        <taxon>Apicomplexa</taxon>
        <taxon>Conoidasida</taxon>
        <taxon>Coccidia</taxon>
        <taxon>Eucoccidiorida</taxon>
        <taxon>Eimeriorina</taxon>
        <taxon>Sarcocystidae</taxon>
        <taxon>Toxoplasma</taxon>
    </lineage>
</organism>
<evidence type="ECO:0000256" key="3">
    <source>
        <dbReference type="ARBA" id="ARBA00022794"/>
    </source>
</evidence>
<dbReference type="InterPro" id="IPR055316">
    <property type="entry name" value="RSP9"/>
</dbReference>
<dbReference type="OrthoDB" id="329019at2759"/>
<dbReference type="GO" id="GO:0044458">
    <property type="term" value="P:motile cilium assembly"/>
    <property type="evidence" value="ECO:0007669"/>
    <property type="project" value="TreeGrafter"/>
</dbReference>
<keyword evidence="2" id="KW-0963">Cytoplasm</keyword>
<evidence type="ECO:0000256" key="10">
    <source>
        <dbReference type="ARBA" id="ARBA00041080"/>
    </source>
</evidence>
<dbReference type="GO" id="GO:0005930">
    <property type="term" value="C:axoneme"/>
    <property type="evidence" value="ECO:0007669"/>
    <property type="project" value="TreeGrafter"/>
</dbReference>
<dbReference type="Proteomes" id="UP000028828">
    <property type="component" value="Unassembled WGS sequence"/>
</dbReference>
<evidence type="ECO:0000256" key="2">
    <source>
        <dbReference type="ARBA" id="ARBA00022490"/>
    </source>
</evidence>
<protein>
    <recommendedName>
        <fullName evidence="10">Radial spoke head protein 9 homolog</fullName>
    </recommendedName>
</protein>
<dbReference type="GO" id="GO:0060294">
    <property type="term" value="P:cilium movement involved in cell motility"/>
    <property type="evidence" value="ECO:0007669"/>
    <property type="project" value="TreeGrafter"/>
</dbReference>
<dbReference type="AlphaFoldDB" id="A0A086L1T1"/>
<evidence type="ECO:0000256" key="8">
    <source>
        <dbReference type="ARBA" id="ARBA00037822"/>
    </source>
</evidence>
<comment type="similarity">
    <text evidence="9">Belongs to the flagellar radial spoke RSP9 family.</text>
</comment>